<dbReference type="SUPFAM" id="SSF46894">
    <property type="entry name" value="C-terminal effector domain of the bipartite response regulators"/>
    <property type="match status" value="1"/>
</dbReference>
<evidence type="ECO:0000256" key="5">
    <source>
        <dbReference type="ARBA" id="ARBA00023163"/>
    </source>
</evidence>
<keyword evidence="4 6" id="KW-0238">DNA-binding</keyword>
<dbReference type="SMART" id="SM01043">
    <property type="entry name" value="BTAD"/>
    <property type="match status" value="1"/>
</dbReference>
<dbReference type="SMART" id="SM00862">
    <property type="entry name" value="Trans_reg_C"/>
    <property type="match status" value="1"/>
</dbReference>
<evidence type="ECO:0000256" key="3">
    <source>
        <dbReference type="ARBA" id="ARBA00023015"/>
    </source>
</evidence>
<dbReference type="Gene3D" id="1.25.40.10">
    <property type="entry name" value="Tetratricopeptide repeat domain"/>
    <property type="match status" value="1"/>
</dbReference>
<dbReference type="OrthoDB" id="4336084at2"/>
<evidence type="ECO:0000259" key="7">
    <source>
        <dbReference type="PROSITE" id="PS51755"/>
    </source>
</evidence>
<dbReference type="GO" id="GO:0000160">
    <property type="term" value="P:phosphorelay signal transduction system"/>
    <property type="evidence" value="ECO:0007669"/>
    <property type="project" value="UniProtKB-KW"/>
</dbReference>
<dbReference type="AlphaFoldDB" id="A0A101UR09"/>
<dbReference type="STRING" id="909626.AQJ91_42115"/>
<dbReference type="Pfam" id="PF00486">
    <property type="entry name" value="Trans_reg_C"/>
    <property type="match status" value="1"/>
</dbReference>
<dbReference type="InterPro" id="IPR016032">
    <property type="entry name" value="Sig_transdc_resp-reg_C-effctor"/>
</dbReference>
<name>A0A101UR09_9ACTN</name>
<dbReference type="InterPro" id="IPR011990">
    <property type="entry name" value="TPR-like_helical_dom_sf"/>
</dbReference>
<keyword evidence="2" id="KW-0902">Two-component regulatory system</keyword>
<keyword evidence="9" id="KW-1185">Reference proteome</keyword>
<dbReference type="Gene3D" id="1.10.10.10">
    <property type="entry name" value="Winged helix-like DNA-binding domain superfamily/Winged helix DNA-binding domain"/>
    <property type="match status" value="1"/>
</dbReference>
<dbReference type="RefSeq" id="WP_067033440.1">
    <property type="nucleotide sequence ID" value="NZ_KQ949119.1"/>
</dbReference>
<protein>
    <recommendedName>
        <fullName evidence="7">OmpR/PhoB-type domain-containing protein</fullName>
    </recommendedName>
</protein>
<dbReference type="GO" id="GO:0006355">
    <property type="term" value="P:regulation of DNA-templated transcription"/>
    <property type="evidence" value="ECO:0007669"/>
    <property type="project" value="InterPro"/>
</dbReference>
<evidence type="ECO:0000256" key="2">
    <source>
        <dbReference type="ARBA" id="ARBA00023012"/>
    </source>
</evidence>
<evidence type="ECO:0000313" key="9">
    <source>
        <dbReference type="Proteomes" id="UP000053260"/>
    </source>
</evidence>
<organism evidence="8 9">
    <name type="scientific">Streptomyces dysideae</name>
    <dbReference type="NCBI Taxonomy" id="909626"/>
    <lineage>
        <taxon>Bacteria</taxon>
        <taxon>Bacillati</taxon>
        <taxon>Actinomycetota</taxon>
        <taxon>Actinomycetes</taxon>
        <taxon>Kitasatosporales</taxon>
        <taxon>Streptomycetaceae</taxon>
        <taxon>Streptomyces</taxon>
    </lineage>
</organism>
<accession>A0A101UR09</accession>
<evidence type="ECO:0000313" key="8">
    <source>
        <dbReference type="EMBL" id="KUO15294.1"/>
    </source>
</evidence>
<dbReference type="PANTHER" id="PTHR35807">
    <property type="entry name" value="TRANSCRIPTIONAL REGULATOR REDD-RELATED"/>
    <property type="match status" value="1"/>
</dbReference>
<dbReference type="CDD" id="cd15831">
    <property type="entry name" value="BTAD"/>
    <property type="match status" value="1"/>
</dbReference>
<reference evidence="8 9" key="1">
    <citation type="submission" date="2015-10" db="EMBL/GenBank/DDBJ databases">
        <title>Draft genome sequence of Streptomyces sp. RV15, isolated from a marine sponge.</title>
        <authorList>
            <person name="Ruckert C."/>
            <person name="Abdelmohsen U.R."/>
            <person name="Winkler A."/>
            <person name="Hentschel U."/>
            <person name="Kalinowski J."/>
            <person name="Kampfer P."/>
            <person name="Glaeser S."/>
        </authorList>
    </citation>
    <scope>NUCLEOTIDE SEQUENCE [LARGE SCALE GENOMIC DNA]</scope>
    <source>
        <strain evidence="8 9">RV15</strain>
    </source>
</reference>
<dbReference type="Pfam" id="PF03704">
    <property type="entry name" value="BTAD"/>
    <property type="match status" value="1"/>
</dbReference>
<feature type="domain" description="OmpR/PhoB-type" evidence="7">
    <location>
        <begin position="1"/>
        <end position="104"/>
    </location>
</feature>
<dbReference type="GO" id="GO:0003677">
    <property type="term" value="F:DNA binding"/>
    <property type="evidence" value="ECO:0007669"/>
    <property type="project" value="UniProtKB-UniRule"/>
</dbReference>
<dbReference type="SUPFAM" id="SSF48452">
    <property type="entry name" value="TPR-like"/>
    <property type="match status" value="1"/>
</dbReference>
<gene>
    <name evidence="8" type="ORF">AQJ91_42115</name>
</gene>
<dbReference type="InterPro" id="IPR036388">
    <property type="entry name" value="WH-like_DNA-bd_sf"/>
</dbReference>
<evidence type="ECO:0000256" key="4">
    <source>
        <dbReference type="ARBA" id="ARBA00023125"/>
    </source>
</evidence>
<dbReference type="PANTHER" id="PTHR35807:SF1">
    <property type="entry name" value="TRANSCRIPTIONAL REGULATOR REDD"/>
    <property type="match status" value="1"/>
</dbReference>
<dbReference type="InterPro" id="IPR001867">
    <property type="entry name" value="OmpR/PhoB-type_DNA-bd"/>
</dbReference>
<comment type="similarity">
    <text evidence="1">Belongs to the AfsR/DnrI/RedD regulatory family.</text>
</comment>
<comment type="caution">
    <text evidence="8">The sequence shown here is derived from an EMBL/GenBank/DDBJ whole genome shotgun (WGS) entry which is preliminary data.</text>
</comment>
<keyword evidence="3" id="KW-0805">Transcription regulation</keyword>
<dbReference type="InterPro" id="IPR005158">
    <property type="entry name" value="BTAD"/>
</dbReference>
<evidence type="ECO:0000256" key="6">
    <source>
        <dbReference type="PROSITE-ProRule" id="PRU01091"/>
    </source>
</evidence>
<proteinExistence type="inferred from homology"/>
<dbReference type="Proteomes" id="UP000053260">
    <property type="component" value="Unassembled WGS sequence"/>
</dbReference>
<dbReference type="InterPro" id="IPR051677">
    <property type="entry name" value="AfsR-DnrI-RedD_regulator"/>
</dbReference>
<feature type="DNA-binding region" description="OmpR/PhoB-type" evidence="6">
    <location>
        <begin position="1"/>
        <end position="104"/>
    </location>
</feature>
<keyword evidence="5" id="KW-0804">Transcription</keyword>
<dbReference type="EMBL" id="LMXB01000117">
    <property type="protein sequence ID" value="KUO15294.1"/>
    <property type="molecule type" value="Genomic_DNA"/>
</dbReference>
<sequence>MEFRLLGPMAVIDPRLSAPTAPKPRKVLALLLLHANRPVPTSLLIEELWEDRPPTSAVRTLQTYIFQLRRHFAAIDDCADEAPAGSGRERRLIVTGASSYLLQVDEGALDVTEFQRLSGLGHTALRAGRPDRAAELLGQALALWRGPALADMSPGRPLQMHAVQLEEDRHAALERRIEADLLSGRPYHELIGELSSLLVEDPLNEGVCHRLMSVLCLAGRRSEAITVYHRLRHRLVEEFGMEPCGELRELYQRVLCDDLSAPQVREFVRL</sequence>
<evidence type="ECO:0000256" key="1">
    <source>
        <dbReference type="ARBA" id="ARBA00005820"/>
    </source>
</evidence>
<dbReference type="PROSITE" id="PS51755">
    <property type="entry name" value="OMPR_PHOB"/>
    <property type="match status" value="1"/>
</dbReference>